<dbReference type="InterPro" id="IPR025851">
    <property type="entry name" value="SUKH-4"/>
</dbReference>
<dbReference type="EMBL" id="JASCIR010000051">
    <property type="protein sequence ID" value="MDI3390511.1"/>
    <property type="molecule type" value="Genomic_DNA"/>
</dbReference>
<protein>
    <submittedName>
        <fullName evidence="1">SUKH-4 family immunity protein</fullName>
    </submittedName>
</protein>
<dbReference type="RefSeq" id="WP_282517000.1">
    <property type="nucleotide sequence ID" value="NZ_JASCIR010000051.1"/>
</dbReference>
<sequence>MVRSFGFDSKSTGVKFVAEIDSDVYDLNLQGRNSVLLAPDPDVARPSLDALPPRRLTALTALALAEPYRVRFEEWQGLCAALGTAYDLAELRTISEESSLVAVDLQSFLPVGFAVESDARSLRKQLPAETFAAFQDAVVDRLFGCDDDDPLRGYADRALPAHSALAGRFEQLLEDAHTLVRHAHTVLFEAMPVAFPGGVPAGSFAADLHYLHELGVAPSSHAEWVSLLHLLTLSQGDEERARALAEAYGPLPWRTVWTHWRAPGHIRPVLPQILAVDTLRAQSEGATVTSRTVDGGEQIWHSPTGRLIGVAGQFNGAKGPYIEEASASTVPSSPRWQPDRPSWNLIRLSSTDDSSTHLVVQAPQVYAVACIGDLVVLGGNPGMYAIEPDPEYQQRTPALPALPAVGALTKITPRPCDEAACRPTRDRVLDVFDADMAPLLTEEQLPTGLTHEPTRRFLTEVGFPRVENFVSLNTHDLTETGFVEHTWEGTKKFETPVGDGPFYDLGTWIGGVLLLDGPTGRILRQSQEGAIDEDRPGDPLAGSSLAQFTAMVRLQWTYMLAWVTSGRLDGEDIIDELKSWLACIDPDAAATRNWGHVTDSDELG</sequence>
<proteinExistence type="predicted"/>
<evidence type="ECO:0000313" key="1">
    <source>
        <dbReference type="EMBL" id="MDI3390511.1"/>
    </source>
</evidence>
<accession>A0ABT6S1E5</accession>
<evidence type="ECO:0000313" key="2">
    <source>
        <dbReference type="Proteomes" id="UP001224661"/>
    </source>
</evidence>
<keyword evidence="2" id="KW-1185">Reference proteome</keyword>
<organism evidence="1 2">
    <name type="scientific">Streptomyces solicavernae</name>
    <dbReference type="NCBI Taxonomy" id="3043614"/>
    <lineage>
        <taxon>Bacteria</taxon>
        <taxon>Bacillati</taxon>
        <taxon>Actinomycetota</taxon>
        <taxon>Actinomycetes</taxon>
        <taxon>Kitasatosporales</taxon>
        <taxon>Streptomycetaceae</taxon>
        <taxon>Streptomyces</taxon>
    </lineage>
</organism>
<reference evidence="1 2" key="1">
    <citation type="submission" date="2023-05" db="EMBL/GenBank/DDBJ databases">
        <title>Draft genome sequence of Streptomyces sp. B-S-A8 isolated from a cave soil in Thailand.</title>
        <authorList>
            <person name="Chamroensaksri N."/>
            <person name="Muangham S."/>
        </authorList>
    </citation>
    <scope>NUCLEOTIDE SEQUENCE [LARGE SCALE GENOMIC DNA]</scope>
    <source>
        <strain evidence="1 2">B-S-A8</strain>
    </source>
</reference>
<comment type="caution">
    <text evidence="1">The sequence shown here is derived from an EMBL/GenBank/DDBJ whole genome shotgun (WGS) entry which is preliminary data.</text>
</comment>
<dbReference type="Pfam" id="PF14435">
    <property type="entry name" value="SUKH-4"/>
    <property type="match status" value="1"/>
</dbReference>
<name>A0ABT6S1E5_9ACTN</name>
<gene>
    <name evidence="1" type="ORF">QIS99_30595</name>
</gene>
<dbReference type="Proteomes" id="UP001224661">
    <property type="component" value="Unassembled WGS sequence"/>
</dbReference>